<dbReference type="Proteomes" id="UP000255517">
    <property type="component" value="Unassembled WGS sequence"/>
</dbReference>
<dbReference type="AlphaFoldDB" id="A0A379C3L5"/>
<evidence type="ECO:0000313" key="5">
    <source>
        <dbReference type="Proteomes" id="UP000255517"/>
    </source>
</evidence>
<dbReference type="InterPro" id="IPR012854">
    <property type="entry name" value="Cu_amine_oxidase-like_N"/>
</dbReference>
<dbReference type="Pfam" id="PF09992">
    <property type="entry name" value="NAGPA"/>
    <property type="match status" value="1"/>
</dbReference>
<evidence type="ECO:0000313" key="4">
    <source>
        <dbReference type="EMBL" id="SUB56678.1"/>
    </source>
</evidence>
<dbReference type="SUPFAM" id="SSF55383">
    <property type="entry name" value="Copper amine oxidase, domain N"/>
    <property type="match status" value="1"/>
</dbReference>
<proteinExistence type="predicted"/>
<dbReference type="EMBL" id="UGSZ01000001">
    <property type="protein sequence ID" value="SUB56678.1"/>
    <property type="molecule type" value="Genomic_DNA"/>
</dbReference>
<sequence>MKKRLIIFFMVFSIIITNFIFAENKLNSQEEIAPGVVNFQYTVKTSKGNAILNVLKCDLNNPYIKLNTVAGNGSYTEKASVSQMANRTNAVGLCNGDFFSMALQGVPLGPSIIDGDIKSSPGVLTDIYSFGIDSTNTAYILDTNFGGKVTAPNGTTYNIDGLNKNLYWYQPSKEYSHESKIQMYTDFWTSKSRGDKTAGEVLLNQDNVVEKIIYDKNLDLKIPSGYKILQVSGASATFVKNNIKIGDKLKITYDIYPQKSWKMLIGGHSLLVDNSKTRPYKKDINSIGGTRARTCIGIADGGKSVYIVSCEGRTKRSSGMSLNELSNFMVNLGCQRALNLDGGGSTAMVVRNLGDLNRTRVINPEGNKAERKVVNGIGVFNTTKNTGQIIDGKLKGNTDLVIGQSTDFSLKSAWDKFLNPIDISDRTYKLSENSNGQNILNGTSYLAMVPGKFNLSLTTNKGENISKEINIKDSKAFESLEIISDSRNVKPGDKINFTIEAKVDGKDIKLSPRVFKFQLLDVDGKLDVNSSTVTINKLGTNPKLIASINDKKAELNFLDANAKTVTMNIGKKTYKINGQKAQMDTAPFIKNSRTMVPLRFIVEALGYQVDWNGEEKSVFVRTNDINNDIYFKVDSKKINVGEKSITVDTPAIIKGDRTFVPIRFVAEILGMEVSYNANDKEIVLVDKNPKKTNENSITKANNNSLINNNKVDNNVNNNINRNSNAKNTNSQTNSNHYNITQSDLNQLDKDSGELESIILDKNKAK</sequence>
<evidence type="ECO:0000259" key="2">
    <source>
        <dbReference type="Pfam" id="PF07833"/>
    </source>
</evidence>
<feature type="domain" description="Phosphodiester glycosidase" evidence="3">
    <location>
        <begin position="237"/>
        <end position="380"/>
    </location>
</feature>
<feature type="compositionally biased region" description="Low complexity" evidence="1">
    <location>
        <begin position="700"/>
        <end position="715"/>
    </location>
</feature>
<dbReference type="PANTHER" id="PTHR40446:SF2">
    <property type="entry name" value="N-ACETYLGLUCOSAMINE-1-PHOSPHODIESTER ALPHA-N-ACETYLGLUCOSAMINIDASE"/>
    <property type="match status" value="1"/>
</dbReference>
<dbReference type="Pfam" id="PF07833">
    <property type="entry name" value="Cu_amine_oxidN1"/>
    <property type="match status" value="1"/>
</dbReference>
<protein>
    <submittedName>
        <fullName evidence="4">BBRPI</fullName>
    </submittedName>
</protein>
<feature type="domain" description="Copper amine oxidase-like N-terminal" evidence="2">
    <location>
        <begin position="577"/>
        <end position="683"/>
    </location>
</feature>
<reference evidence="4 5" key="1">
    <citation type="submission" date="2018-06" db="EMBL/GenBank/DDBJ databases">
        <authorList>
            <consortium name="Pathogen Informatics"/>
            <person name="Doyle S."/>
        </authorList>
    </citation>
    <scope>NUCLEOTIDE SEQUENCE [LARGE SCALE GENOMIC DNA]</scope>
    <source>
        <strain evidence="4 5">NCTC13149</strain>
    </source>
</reference>
<gene>
    <name evidence="4" type="ORF">NCTC13149_00470</name>
</gene>
<dbReference type="Gene3D" id="3.30.457.10">
    <property type="entry name" value="Copper amine oxidase-like, N-terminal domain"/>
    <property type="match status" value="1"/>
</dbReference>
<dbReference type="STRING" id="1122949.GCA_000378725_00759"/>
<dbReference type="InterPro" id="IPR018711">
    <property type="entry name" value="NAGPA"/>
</dbReference>
<dbReference type="InterPro" id="IPR036582">
    <property type="entry name" value="Mao_N_sf"/>
</dbReference>
<dbReference type="OrthoDB" id="9809781at2"/>
<dbReference type="PANTHER" id="PTHR40446">
    <property type="entry name" value="N-ACETYLGLUCOSAMINE-1-PHOSPHODIESTER ALPHA-N-ACETYLGLUCOSAMINIDASE"/>
    <property type="match status" value="1"/>
</dbReference>
<evidence type="ECO:0000256" key="1">
    <source>
        <dbReference type="SAM" id="MobiDB-lite"/>
    </source>
</evidence>
<organism evidence="4 5">
    <name type="scientific">Peptoniphilus lacrimalis</name>
    <dbReference type="NCBI Taxonomy" id="33031"/>
    <lineage>
        <taxon>Bacteria</taxon>
        <taxon>Bacillati</taxon>
        <taxon>Bacillota</taxon>
        <taxon>Tissierellia</taxon>
        <taxon>Tissierellales</taxon>
        <taxon>Peptoniphilaceae</taxon>
        <taxon>Peptoniphilus</taxon>
    </lineage>
</organism>
<dbReference type="RefSeq" id="WP_009345940.1">
    <property type="nucleotide sequence ID" value="NZ_CP165621.1"/>
</dbReference>
<feature type="region of interest" description="Disordered" evidence="1">
    <location>
        <begin position="692"/>
        <end position="715"/>
    </location>
</feature>
<accession>A0A379C3L5</accession>
<evidence type="ECO:0000259" key="3">
    <source>
        <dbReference type="Pfam" id="PF09992"/>
    </source>
</evidence>
<name>A0A379C3L5_9FIRM</name>